<gene>
    <name evidence="2" type="ORF">HaLaN_06960</name>
</gene>
<dbReference type="EMBL" id="BLLF01000406">
    <property type="protein sequence ID" value="GFH11460.1"/>
    <property type="molecule type" value="Genomic_DNA"/>
</dbReference>
<feature type="region of interest" description="Disordered" evidence="1">
    <location>
        <begin position="457"/>
        <end position="497"/>
    </location>
</feature>
<feature type="region of interest" description="Disordered" evidence="1">
    <location>
        <begin position="222"/>
        <end position="241"/>
    </location>
</feature>
<feature type="compositionally biased region" description="Low complexity" evidence="1">
    <location>
        <begin position="457"/>
        <end position="472"/>
    </location>
</feature>
<feature type="region of interest" description="Disordered" evidence="1">
    <location>
        <begin position="1349"/>
        <end position="1374"/>
    </location>
</feature>
<protein>
    <submittedName>
        <fullName evidence="2">Uncharacterized protein</fullName>
    </submittedName>
</protein>
<feature type="region of interest" description="Disordered" evidence="1">
    <location>
        <begin position="79"/>
        <end position="107"/>
    </location>
</feature>
<organism evidence="2 3">
    <name type="scientific">Haematococcus lacustris</name>
    <name type="common">Green alga</name>
    <name type="synonym">Haematococcus pluvialis</name>
    <dbReference type="NCBI Taxonomy" id="44745"/>
    <lineage>
        <taxon>Eukaryota</taxon>
        <taxon>Viridiplantae</taxon>
        <taxon>Chlorophyta</taxon>
        <taxon>core chlorophytes</taxon>
        <taxon>Chlorophyceae</taxon>
        <taxon>CS clade</taxon>
        <taxon>Chlamydomonadales</taxon>
        <taxon>Haematococcaceae</taxon>
        <taxon>Haematococcus</taxon>
    </lineage>
</organism>
<name>A0A699YN73_HAELA</name>
<evidence type="ECO:0000256" key="1">
    <source>
        <dbReference type="SAM" id="MobiDB-lite"/>
    </source>
</evidence>
<feature type="region of interest" description="Disordered" evidence="1">
    <location>
        <begin position="1131"/>
        <end position="1203"/>
    </location>
</feature>
<feature type="compositionally biased region" description="Pro residues" evidence="1">
    <location>
        <begin position="159"/>
        <end position="174"/>
    </location>
</feature>
<feature type="compositionally biased region" description="Gly residues" evidence="1">
    <location>
        <begin position="342"/>
        <end position="355"/>
    </location>
</feature>
<feature type="region of interest" description="Disordered" evidence="1">
    <location>
        <begin position="151"/>
        <end position="177"/>
    </location>
</feature>
<feature type="compositionally biased region" description="Low complexity" evidence="1">
    <location>
        <begin position="1305"/>
        <end position="1328"/>
    </location>
</feature>
<evidence type="ECO:0000313" key="3">
    <source>
        <dbReference type="Proteomes" id="UP000485058"/>
    </source>
</evidence>
<feature type="region of interest" description="Disordered" evidence="1">
    <location>
        <begin position="707"/>
        <end position="733"/>
    </location>
</feature>
<feature type="region of interest" description="Disordered" evidence="1">
    <location>
        <begin position="1276"/>
        <end position="1328"/>
    </location>
</feature>
<feature type="region of interest" description="Disordered" evidence="1">
    <location>
        <begin position="341"/>
        <end position="426"/>
    </location>
</feature>
<dbReference type="Proteomes" id="UP000485058">
    <property type="component" value="Unassembled WGS sequence"/>
</dbReference>
<feature type="compositionally biased region" description="Acidic residues" evidence="1">
    <location>
        <begin position="382"/>
        <end position="414"/>
    </location>
</feature>
<keyword evidence="3" id="KW-1185">Reference proteome</keyword>
<accession>A0A699YN73</accession>
<feature type="compositionally biased region" description="Polar residues" evidence="1">
    <location>
        <begin position="223"/>
        <end position="236"/>
    </location>
</feature>
<feature type="compositionally biased region" description="Low complexity" evidence="1">
    <location>
        <begin position="1276"/>
        <end position="1287"/>
    </location>
</feature>
<sequence length="2060" mass="217193">MRVREKVTEGSGAPYTTALQAVEDGYRQYEAQLAARTAADAANLEIVAVNKAARARYLEAKKTAKEKEAAYLIKLRDGAKPGKGDKKRAREVFRPSPPTPKKVLPVPPMPARVAPLKLQQDIVVSADACQNALLLYLWKAHPHVVALVDHTPSASPGAPETPVPPATPATPALPHPQHSVRENLQALSTALADVQSVAAEAEASCQLVWRAFSNEASWGMRKSLTSEPNSSKNQQGDPARPWEVAAIPKRTNTFASSSPAASLRACQQRLREAAGCFAQNLGEGAAVWSKLSEWKVVPVGTGGAQRVHSLLQRAMAEAASMRQCAAWVLEAVQQAEAAHAGGLEGEPGGSVGGGVEAEAAGVEGPLRHGKRDAMEGGREKEEGEGEEEAEMEGEEGEEEEGEEGEEGAEQEDDGVLGTDIKGVGSDAAGVKGLAKAERKKSSIRPSLGLLPLLSAGRGSTVAPPEAAAQPAEGSTAVAPDLPAAAGQGEGQQHYQAGLVQSHEHSSTPACLFANAPCVQSDCSSLLGHAVGGTDTLDKSGRGTNTLYRCGSQGCVGLAAAIRQDYHGVAAGHEEDDEEWKERERKWDAEGWRTDWHGDGVDDGESDNGVVDRWEARRRRLALAQKHVRPYLQRFAYEASLNLLAAQASEAKATSAITPAAAAAELQSAHTALAALRRCAAVLVVGAFKPPSSATALYEEALCAEPLPPSPLPPLQGEERSATQSGNGAGQWTQAESVEQQLGQQWAAVLAHAVAMHIKMIDAVDRALREADNLGDLDGRQMRRDLDTATTQVIQHERSVAWLLATLPTVSAEVVKRVQRELLDRVGEPGATALQTTIAAINENEAAIKRKRKYMVPLETQRTVIVAACEPQRVLHLYLQSAHPHAASLLARLQPVLLAPNPTAPATLASLPTLCADLRGLSAALAAVERSTFPAESRCTSVWPITQAAIRDSYAGTYPYALRYNPADGDLEATTAAPELPWEVPQLAAAAVSHIGEAPTSSYATVASLRSCQLCLGAIVIGLAQLSGRGSAVNTLVFWDGIARSTRSQWLQHSKTLVQRAVQELISLRLWTSSLRGVVDQAEQALHMAASAAEGAGTGGAQGAPLGEDVLGLGTTTASTIVTEVGNQAVEGLGKGQEGGVEQGRLTDPPLPAAPAAPSFFPEPHPEEAGQVTGGADSTGKEDAGGVKAPGEQQGPQGGRVAGSGLQAGNQVVTSHLHTFTPAVSSKCVMCGSDDSHRLHPARVNPLIATCIPHGQAGHPSPPGHPAADLSRSLPLDLAPAAPASPDATATEQPAMAPPKADALHAPNSPSAPDAPAHGPPFLALQPGPTQAAAPAALLFLGQADDNGTLGTAALGTQPAAAPEASHPPAGDDLLGADAAAVQGQAGSTQAPDAVDHSPGLALAAEHTAAGVPASEDVARAVLRRSSRPELCGHSYISSPDPSTIHLMAMEEAAEVEIIEAEEAAHEDLDKESYSQEWDEEDEKWVDEGWRTQWSDDDEVEEERDIKIAIGGREGSDPSLARAHRRIKPILQRFVQAASLQLLSAQTCFLRATYCDTFETTQAELQAAGDALEALRTCAADLALNVLTPPPGSSKSKNVAPVQPRSAAEVKSLISKARAGSERRWNIALAEQYLEMEWGELLWRPGAARSSVLQAVTLAREGVTRLEHETALNLRNALDKVTKEMQIYKRGIVWLQTSFSKLPADSLRRVQNKVAEGSGAPQTIALRAADFGCQRYEADTVLKSALEAGFPVPSSLELSELVLPLPLEQQRDSIWAASSSMYPLVVYLRDAHPHVITLLDHAPSAALAAPTTRAPPHPPRNMGANLQALMTALPDMQHAAAEAERNCRLVWHEFQPKAAGMLKDLPRDLLPSPQQGGPAWPWEPAGYGSAVATQHAQTVASSDPAARLLTCQQRLREAAVYFAQQLSAGQGTVLSTLSAWQVVPANDSGAQRVYSLLQRAMTEAASVRQCAAWVLEAVEQAEAAHAKGLEGEPGGSVGVGVEAEAAGVEGTLREGKREAMRQQPRATHMGWCCLRCPAHLLTCPPARCAATWAARQLPLST</sequence>
<feature type="compositionally biased region" description="Pro residues" evidence="1">
    <location>
        <begin position="95"/>
        <end position="107"/>
    </location>
</feature>
<evidence type="ECO:0000313" key="2">
    <source>
        <dbReference type="EMBL" id="GFH11460.1"/>
    </source>
</evidence>
<reference evidence="2 3" key="1">
    <citation type="submission" date="2020-02" db="EMBL/GenBank/DDBJ databases">
        <title>Draft genome sequence of Haematococcus lacustris strain NIES-144.</title>
        <authorList>
            <person name="Morimoto D."/>
            <person name="Nakagawa S."/>
            <person name="Yoshida T."/>
            <person name="Sawayama S."/>
        </authorList>
    </citation>
    <scope>NUCLEOTIDE SEQUENCE [LARGE SCALE GENOMIC DNA]</scope>
    <source>
        <strain evidence="2 3">NIES-144</strain>
    </source>
</reference>
<feature type="compositionally biased region" description="Basic and acidic residues" evidence="1">
    <location>
        <begin position="79"/>
        <end position="93"/>
    </location>
</feature>
<feature type="compositionally biased region" description="Basic and acidic residues" evidence="1">
    <location>
        <begin position="371"/>
        <end position="381"/>
    </location>
</feature>
<feature type="compositionally biased region" description="Polar residues" evidence="1">
    <location>
        <begin position="721"/>
        <end position="733"/>
    </location>
</feature>
<feature type="compositionally biased region" description="Gly residues" evidence="1">
    <location>
        <begin position="1132"/>
        <end position="1141"/>
    </location>
</feature>
<proteinExistence type="predicted"/>
<comment type="caution">
    <text evidence="2">The sequence shown here is derived from an EMBL/GenBank/DDBJ whole genome shotgun (WGS) entry which is preliminary data.</text>
</comment>
<feature type="compositionally biased region" description="Low complexity" evidence="1">
    <location>
        <begin position="1358"/>
        <end position="1374"/>
    </location>
</feature>